<keyword evidence="4" id="KW-1185">Reference proteome</keyword>
<accession>A0A419I6U9</accession>
<sequence>MTKKNTVLAGVDGSDAGRAALTWAIDWATRTGAEVDAVTAWLYDPMLDDPSLHRTKVEARRIHLRELEDQVAAARPGVVVRCAVPDGDAADVLVDLSRDAQLLVVGSHGKGKWRNLLVGSVSATCLRRAHCPVVVVPPRAWMPGGLVGQLLAGTPRPAPRE</sequence>
<dbReference type="PANTHER" id="PTHR46268">
    <property type="entry name" value="STRESS RESPONSE PROTEIN NHAX"/>
    <property type="match status" value="1"/>
</dbReference>
<evidence type="ECO:0000256" key="1">
    <source>
        <dbReference type="ARBA" id="ARBA00008791"/>
    </source>
</evidence>
<comment type="similarity">
    <text evidence="1">Belongs to the universal stress protein A family.</text>
</comment>
<evidence type="ECO:0000313" key="3">
    <source>
        <dbReference type="EMBL" id="RJQ87261.1"/>
    </source>
</evidence>
<dbReference type="InterPro" id="IPR006016">
    <property type="entry name" value="UspA"/>
</dbReference>
<name>A0A419I6U9_9PSEU</name>
<evidence type="ECO:0000313" key="4">
    <source>
        <dbReference type="Proteomes" id="UP000285112"/>
    </source>
</evidence>
<dbReference type="Gene3D" id="3.40.50.620">
    <property type="entry name" value="HUPs"/>
    <property type="match status" value="1"/>
</dbReference>
<dbReference type="InterPro" id="IPR014729">
    <property type="entry name" value="Rossmann-like_a/b/a_fold"/>
</dbReference>
<proteinExistence type="inferred from homology"/>
<dbReference type="PANTHER" id="PTHR46268:SF6">
    <property type="entry name" value="UNIVERSAL STRESS PROTEIN UP12"/>
    <property type="match status" value="1"/>
</dbReference>
<evidence type="ECO:0000259" key="2">
    <source>
        <dbReference type="Pfam" id="PF00582"/>
    </source>
</evidence>
<dbReference type="SUPFAM" id="SSF52402">
    <property type="entry name" value="Adenine nucleotide alpha hydrolases-like"/>
    <property type="match status" value="1"/>
</dbReference>
<gene>
    <name evidence="3" type="ORF">D5S19_10040</name>
</gene>
<dbReference type="CDD" id="cd00293">
    <property type="entry name" value="USP-like"/>
    <property type="match status" value="1"/>
</dbReference>
<reference evidence="3 4" key="1">
    <citation type="submission" date="2018-09" db="EMBL/GenBank/DDBJ databases">
        <title>YIM PH 21725 draft genome.</title>
        <authorList>
            <person name="Miao C."/>
        </authorList>
    </citation>
    <scope>NUCLEOTIDE SEQUENCE [LARGE SCALE GENOMIC DNA]</scope>
    <source>
        <strain evidence="4">YIM PH21725</strain>
    </source>
</reference>
<dbReference type="Pfam" id="PF00582">
    <property type="entry name" value="Usp"/>
    <property type="match status" value="1"/>
</dbReference>
<dbReference type="Proteomes" id="UP000285112">
    <property type="component" value="Unassembled WGS sequence"/>
</dbReference>
<dbReference type="EMBL" id="QZFV01000069">
    <property type="protein sequence ID" value="RJQ87261.1"/>
    <property type="molecule type" value="Genomic_DNA"/>
</dbReference>
<comment type="caution">
    <text evidence="3">The sequence shown here is derived from an EMBL/GenBank/DDBJ whole genome shotgun (WGS) entry which is preliminary data.</text>
</comment>
<dbReference type="PRINTS" id="PR01438">
    <property type="entry name" value="UNVRSLSTRESS"/>
</dbReference>
<protein>
    <submittedName>
        <fullName evidence="3">Universal stress protein</fullName>
    </submittedName>
</protein>
<dbReference type="OrthoDB" id="5244367at2"/>
<dbReference type="AlphaFoldDB" id="A0A419I6U9"/>
<feature type="domain" description="UspA" evidence="2">
    <location>
        <begin position="6"/>
        <end position="137"/>
    </location>
</feature>
<dbReference type="InterPro" id="IPR006015">
    <property type="entry name" value="Universal_stress_UspA"/>
</dbReference>
<organism evidence="3 4">
    <name type="scientific">Amycolatopsis panacis</name>
    <dbReference type="NCBI Taxonomy" id="2340917"/>
    <lineage>
        <taxon>Bacteria</taxon>
        <taxon>Bacillati</taxon>
        <taxon>Actinomycetota</taxon>
        <taxon>Actinomycetes</taxon>
        <taxon>Pseudonocardiales</taxon>
        <taxon>Pseudonocardiaceae</taxon>
        <taxon>Amycolatopsis</taxon>
    </lineage>
</organism>
<dbReference type="RefSeq" id="WP_120023070.1">
    <property type="nucleotide sequence ID" value="NZ_QZFV01000069.1"/>
</dbReference>